<accession>A0A0C3K5J6</accession>
<name>A0A0C3K5J6_9AGAM</name>
<dbReference type="Pfam" id="PF18758">
    <property type="entry name" value="KDZ"/>
    <property type="match status" value="1"/>
</dbReference>
<protein>
    <submittedName>
        <fullName evidence="2">Uncharacterized protein</fullName>
    </submittedName>
</protein>
<feature type="region of interest" description="Disordered" evidence="1">
    <location>
        <begin position="72"/>
        <end position="130"/>
    </location>
</feature>
<dbReference type="EMBL" id="KN823508">
    <property type="protein sequence ID" value="KIO16668.1"/>
    <property type="molecule type" value="Genomic_DNA"/>
</dbReference>
<dbReference type="HOGENOM" id="CLU_004552_3_0_1"/>
<dbReference type="AlphaFoldDB" id="A0A0C3K5J6"/>
<dbReference type="STRING" id="1051891.A0A0C3K5J6"/>
<evidence type="ECO:0000256" key="1">
    <source>
        <dbReference type="SAM" id="MobiDB-lite"/>
    </source>
</evidence>
<evidence type="ECO:0000313" key="3">
    <source>
        <dbReference type="Proteomes" id="UP000054248"/>
    </source>
</evidence>
<feature type="compositionally biased region" description="Basic and acidic residues" evidence="1">
    <location>
        <begin position="99"/>
        <end position="111"/>
    </location>
</feature>
<feature type="non-terminal residue" evidence="2">
    <location>
        <position position="1"/>
    </location>
</feature>
<reference evidence="3" key="2">
    <citation type="submission" date="2015-01" db="EMBL/GenBank/DDBJ databases">
        <title>Evolutionary Origins and Diversification of the Mycorrhizal Mutualists.</title>
        <authorList>
            <consortium name="DOE Joint Genome Institute"/>
            <consortium name="Mycorrhizal Genomics Consortium"/>
            <person name="Kohler A."/>
            <person name="Kuo A."/>
            <person name="Nagy L.G."/>
            <person name="Floudas D."/>
            <person name="Copeland A."/>
            <person name="Barry K.W."/>
            <person name="Cichocki N."/>
            <person name="Veneault-Fourrey C."/>
            <person name="LaButti K."/>
            <person name="Lindquist E.A."/>
            <person name="Lipzen A."/>
            <person name="Lundell T."/>
            <person name="Morin E."/>
            <person name="Murat C."/>
            <person name="Riley R."/>
            <person name="Ohm R."/>
            <person name="Sun H."/>
            <person name="Tunlid A."/>
            <person name="Henrissat B."/>
            <person name="Grigoriev I.V."/>
            <person name="Hibbett D.S."/>
            <person name="Martin F."/>
        </authorList>
    </citation>
    <scope>NUCLEOTIDE SEQUENCE [LARGE SCALE GENOMIC DNA]</scope>
    <source>
        <strain evidence="3">MUT 4182</strain>
    </source>
</reference>
<dbReference type="InterPro" id="IPR040521">
    <property type="entry name" value="KDZ"/>
</dbReference>
<proteinExistence type="predicted"/>
<feature type="non-terminal residue" evidence="2">
    <location>
        <position position="130"/>
    </location>
</feature>
<dbReference type="PANTHER" id="PTHR33096:SF1">
    <property type="entry name" value="CXC1-LIKE CYSTEINE CLUSTER ASSOCIATED WITH KDZ TRANSPOSASES DOMAIN-CONTAINING PROTEIN"/>
    <property type="match status" value="1"/>
</dbReference>
<dbReference type="PANTHER" id="PTHR33096">
    <property type="entry name" value="CXC2 DOMAIN-CONTAINING PROTEIN"/>
    <property type="match status" value="1"/>
</dbReference>
<organism evidence="2 3">
    <name type="scientific">Tulasnella calospora MUT 4182</name>
    <dbReference type="NCBI Taxonomy" id="1051891"/>
    <lineage>
        <taxon>Eukaryota</taxon>
        <taxon>Fungi</taxon>
        <taxon>Dikarya</taxon>
        <taxon>Basidiomycota</taxon>
        <taxon>Agaricomycotina</taxon>
        <taxon>Agaricomycetes</taxon>
        <taxon>Cantharellales</taxon>
        <taxon>Tulasnellaceae</taxon>
        <taxon>Tulasnella</taxon>
    </lineage>
</organism>
<dbReference type="Proteomes" id="UP000054248">
    <property type="component" value="Unassembled WGS sequence"/>
</dbReference>
<evidence type="ECO:0000313" key="2">
    <source>
        <dbReference type="EMBL" id="KIO16668.1"/>
    </source>
</evidence>
<keyword evidence="3" id="KW-1185">Reference proteome</keyword>
<gene>
    <name evidence="2" type="ORF">M407DRAFT_58014</name>
</gene>
<dbReference type="OrthoDB" id="2666777at2759"/>
<sequence>QERADQYLRQRCPLCFGRTKWGGDPDTDPDIIVCLDGNMQHKRWSSVGDDPEMLSEDQTHFFLSDQEIRDARQHVEANRSSRRSQTGRNFSAVPSGALDECRDSHHAAQERADEEDSGKFASKGIMAMVC</sequence>
<reference evidence="2 3" key="1">
    <citation type="submission" date="2014-04" db="EMBL/GenBank/DDBJ databases">
        <authorList>
            <consortium name="DOE Joint Genome Institute"/>
            <person name="Kuo A."/>
            <person name="Girlanda M."/>
            <person name="Perotto S."/>
            <person name="Kohler A."/>
            <person name="Nagy L.G."/>
            <person name="Floudas D."/>
            <person name="Copeland A."/>
            <person name="Barry K.W."/>
            <person name="Cichocki N."/>
            <person name="Veneault-Fourrey C."/>
            <person name="LaButti K."/>
            <person name="Lindquist E.A."/>
            <person name="Lipzen A."/>
            <person name="Lundell T."/>
            <person name="Morin E."/>
            <person name="Murat C."/>
            <person name="Sun H."/>
            <person name="Tunlid A."/>
            <person name="Henrissat B."/>
            <person name="Grigoriev I.V."/>
            <person name="Hibbett D.S."/>
            <person name="Martin F."/>
            <person name="Nordberg H.P."/>
            <person name="Cantor M.N."/>
            <person name="Hua S.X."/>
        </authorList>
    </citation>
    <scope>NUCLEOTIDE SEQUENCE [LARGE SCALE GENOMIC DNA]</scope>
    <source>
        <strain evidence="2 3">MUT 4182</strain>
    </source>
</reference>